<dbReference type="InterPro" id="IPR001179">
    <property type="entry name" value="PPIase_FKBP_dom"/>
</dbReference>
<dbReference type="EMBL" id="JBEWTB010000002">
    <property type="protein sequence ID" value="MET4755607.1"/>
    <property type="molecule type" value="Genomic_DNA"/>
</dbReference>
<gene>
    <name evidence="7" type="ORF">V5J35_000778</name>
    <name evidence="8" type="ORF">V5J35_000799</name>
</gene>
<accession>A0ABV2SCU7</accession>
<dbReference type="Pfam" id="PF00254">
    <property type="entry name" value="FKBP_C"/>
    <property type="match status" value="1"/>
</dbReference>
<evidence type="ECO:0000259" key="6">
    <source>
        <dbReference type="PROSITE" id="PS50059"/>
    </source>
</evidence>
<comment type="caution">
    <text evidence="7">The sequence shown here is derived from an EMBL/GenBank/DDBJ whole genome shotgun (WGS) entry which is preliminary data.</text>
</comment>
<evidence type="ECO:0000256" key="1">
    <source>
        <dbReference type="ARBA" id="ARBA00000971"/>
    </source>
</evidence>
<organism evidence="7 9">
    <name type="scientific">Endozoicomonas lisbonensis</name>
    <dbReference type="NCBI Taxonomy" id="3120522"/>
    <lineage>
        <taxon>Bacteria</taxon>
        <taxon>Pseudomonadati</taxon>
        <taxon>Pseudomonadota</taxon>
        <taxon>Gammaproteobacteria</taxon>
        <taxon>Oceanospirillales</taxon>
        <taxon>Endozoicomonadaceae</taxon>
        <taxon>Endozoicomonas</taxon>
    </lineage>
</organism>
<dbReference type="PANTHER" id="PTHR45779">
    <property type="entry name" value="PEPTIDYLPROLYL ISOMERASE"/>
    <property type="match status" value="1"/>
</dbReference>
<evidence type="ECO:0000256" key="4">
    <source>
        <dbReference type="PROSITE-ProRule" id="PRU00277"/>
    </source>
</evidence>
<dbReference type="Proteomes" id="UP001549366">
    <property type="component" value="Unassembled WGS sequence"/>
</dbReference>
<proteinExistence type="inferred from homology"/>
<keyword evidence="3 4" id="KW-0413">Isomerase</keyword>
<comment type="similarity">
    <text evidence="5">Belongs to the FKBP-type PPIase family.</text>
</comment>
<protein>
    <recommendedName>
        <fullName evidence="5">Peptidyl-prolyl cis-trans isomerase</fullName>
        <ecNumber evidence="5">5.2.1.8</ecNumber>
    </recommendedName>
</protein>
<evidence type="ECO:0000256" key="5">
    <source>
        <dbReference type="RuleBase" id="RU003915"/>
    </source>
</evidence>
<evidence type="ECO:0000313" key="8">
    <source>
        <dbReference type="EMBL" id="MET4755607.1"/>
    </source>
</evidence>
<dbReference type="SUPFAM" id="SSF54534">
    <property type="entry name" value="FKBP-like"/>
    <property type="match status" value="1"/>
</dbReference>
<name>A0ABV2SCU7_9GAMM</name>
<feature type="domain" description="PPIase FKBP-type" evidence="6">
    <location>
        <begin position="53"/>
        <end position="144"/>
    </location>
</feature>
<evidence type="ECO:0000313" key="7">
    <source>
        <dbReference type="EMBL" id="MET4755586.1"/>
    </source>
</evidence>
<comment type="catalytic activity">
    <reaction evidence="1 4 5">
        <text>[protein]-peptidylproline (omega=180) = [protein]-peptidylproline (omega=0)</text>
        <dbReference type="Rhea" id="RHEA:16237"/>
        <dbReference type="Rhea" id="RHEA-COMP:10747"/>
        <dbReference type="Rhea" id="RHEA-COMP:10748"/>
        <dbReference type="ChEBI" id="CHEBI:83833"/>
        <dbReference type="ChEBI" id="CHEBI:83834"/>
        <dbReference type="EC" id="5.2.1.8"/>
    </reaction>
</comment>
<evidence type="ECO:0000313" key="9">
    <source>
        <dbReference type="Proteomes" id="UP001549366"/>
    </source>
</evidence>
<dbReference type="PANTHER" id="PTHR45779:SF7">
    <property type="entry name" value="PEPTIDYLPROLYL ISOMERASE"/>
    <property type="match status" value="1"/>
</dbReference>
<evidence type="ECO:0000256" key="3">
    <source>
        <dbReference type="ARBA" id="ARBA00023235"/>
    </source>
</evidence>
<dbReference type="Gene3D" id="3.10.50.40">
    <property type="match status" value="1"/>
</dbReference>
<keyword evidence="2 4" id="KW-0697">Rotamase</keyword>
<reference evidence="7 9" key="1">
    <citation type="submission" date="2024-06" db="EMBL/GenBank/DDBJ databases">
        <title>Genomic Encyclopedia of Type Strains, Phase V (KMG-V): Genome sequencing to study the core and pangenomes of soil and plant-associated prokaryotes.</title>
        <authorList>
            <person name="Whitman W."/>
        </authorList>
    </citation>
    <scope>NUCLEOTIDE SEQUENCE [LARGE SCALE GENOMIC DNA]</scope>
    <source>
        <strain evidence="7 9">NE40</strain>
    </source>
</reference>
<dbReference type="InterPro" id="IPR044609">
    <property type="entry name" value="FKBP2/11"/>
</dbReference>
<dbReference type="EC" id="5.2.1.8" evidence="5"/>
<dbReference type="InterPro" id="IPR046357">
    <property type="entry name" value="PPIase_dom_sf"/>
</dbReference>
<dbReference type="RefSeq" id="WP_354009997.1">
    <property type="nucleotide sequence ID" value="NZ_JBEWTA010000001.1"/>
</dbReference>
<keyword evidence="9" id="KW-1185">Reference proteome</keyword>
<sequence>MKIDHTIPSAVVFLWLAATVCLCFANEDSNIKSGFNSVTQVIPVDCNVKVKDGDIIKAHYNGYLLLTDSTIKIDSSYERGKTFNFRLGSERVIKGFIYGFSDMCLGEKRLITIPPELAYGEIGIPGRIPANSTLLFEIELVEILQPDTTSQYIR</sequence>
<evidence type="ECO:0000256" key="2">
    <source>
        <dbReference type="ARBA" id="ARBA00023110"/>
    </source>
</evidence>
<dbReference type="PROSITE" id="PS50059">
    <property type="entry name" value="FKBP_PPIASE"/>
    <property type="match status" value="1"/>
</dbReference>
<dbReference type="GO" id="GO:0016853">
    <property type="term" value="F:isomerase activity"/>
    <property type="evidence" value="ECO:0007669"/>
    <property type="project" value="UniProtKB-KW"/>
</dbReference>
<dbReference type="EMBL" id="JBEWTB010000002">
    <property type="protein sequence ID" value="MET4755586.1"/>
    <property type="molecule type" value="Genomic_DNA"/>
</dbReference>